<keyword evidence="2" id="KW-1185">Reference proteome</keyword>
<organism evidence="1 2">
    <name type="scientific">Serratia phage Tsm2</name>
    <dbReference type="NCBI Taxonomy" id="2787014"/>
    <lineage>
        <taxon>Viruses</taxon>
        <taxon>Duplodnaviria</taxon>
        <taxon>Heunggongvirae</taxon>
        <taxon>Uroviricota</taxon>
        <taxon>Caudoviricetes</taxon>
        <taxon>Sarkviridae</taxon>
        <taxon>Otakuvirus</taxon>
        <taxon>Otakuvirus Tsm2</taxon>
    </lineage>
</organism>
<reference evidence="1 2" key="1">
    <citation type="submission" date="2020-10" db="EMBL/GenBank/DDBJ databases">
        <authorList>
            <person name="Dukhno E.A."/>
            <person name="Kornienko N.O."/>
            <person name="Shybanov S.R."/>
            <person name="Kharina A.V."/>
            <person name="Budzanivska I.G."/>
        </authorList>
    </citation>
    <scope>NUCLEOTIDE SEQUENCE [LARGE SCALE GENOMIC DNA]</scope>
</reference>
<proteinExistence type="predicted"/>
<name>A0A7S9SP70_9CAUD</name>
<dbReference type="Proteomes" id="UP000595016">
    <property type="component" value="Segment"/>
</dbReference>
<gene>
    <name evidence="1" type="ORF">SIPHO4S_00002</name>
</gene>
<evidence type="ECO:0000313" key="1">
    <source>
        <dbReference type="EMBL" id="QPI13698.1"/>
    </source>
</evidence>
<protein>
    <submittedName>
        <fullName evidence="1">Uncharacterized protein</fullName>
    </submittedName>
</protein>
<accession>A0A7S9SP70</accession>
<dbReference type="EMBL" id="MW082583">
    <property type="protein sequence ID" value="QPI13698.1"/>
    <property type="molecule type" value="Genomic_DNA"/>
</dbReference>
<evidence type="ECO:0000313" key="2">
    <source>
        <dbReference type="Proteomes" id="UP000595016"/>
    </source>
</evidence>
<sequence>MAKKFKKIPVSVYNATVWVVSDVDEAVKLAWRVLRLAADRDDFGNANGLCMFSPAGDVLWLPADAGAGTIAHECTHASLNIFRRRGVAVDLDNQEPITYLIGYLVHAVTEAHRELNK</sequence>